<keyword evidence="13 21" id="KW-1133">Transmembrane helix</keyword>
<dbReference type="GO" id="GO:0001508">
    <property type="term" value="P:action potential"/>
    <property type="evidence" value="ECO:0007669"/>
    <property type="project" value="TreeGrafter"/>
</dbReference>
<dbReference type="Gene3D" id="3.30.710.10">
    <property type="entry name" value="Potassium Channel Kv1.1, Chain A"/>
    <property type="match status" value="1"/>
</dbReference>
<dbReference type="Gene3D" id="3.40.50.2020">
    <property type="match status" value="1"/>
</dbReference>
<evidence type="ECO:0000256" key="21">
    <source>
        <dbReference type="SAM" id="Phobius"/>
    </source>
</evidence>
<dbReference type="GO" id="GO:0005250">
    <property type="term" value="F:A-type (transient outward) potassium channel activity"/>
    <property type="evidence" value="ECO:0007669"/>
    <property type="project" value="TreeGrafter"/>
</dbReference>
<dbReference type="InterPro" id="IPR005821">
    <property type="entry name" value="Ion_trans_dom"/>
</dbReference>
<keyword evidence="16" id="KW-0407">Ion channel</keyword>
<dbReference type="GO" id="GO:0006164">
    <property type="term" value="P:purine nucleotide biosynthetic process"/>
    <property type="evidence" value="ECO:0007669"/>
    <property type="project" value="UniProtKB-KW"/>
</dbReference>
<dbReference type="PRINTS" id="PR01491">
    <property type="entry name" value="KVCHANNEL"/>
</dbReference>
<dbReference type="InterPro" id="IPR028325">
    <property type="entry name" value="VG_K_chnl"/>
</dbReference>
<evidence type="ECO:0000259" key="22">
    <source>
        <dbReference type="PROSITE" id="PS51278"/>
    </source>
</evidence>
<dbReference type="FunFam" id="1.20.120.350:FF:000016">
    <property type="entry name" value="Potassium voltage-gated channel subfamily D member 3"/>
    <property type="match status" value="1"/>
</dbReference>
<evidence type="ECO:0000313" key="23">
    <source>
        <dbReference type="Proteomes" id="UP000887540"/>
    </source>
</evidence>
<dbReference type="Pfam" id="PF02214">
    <property type="entry name" value="BTB_2"/>
    <property type="match status" value="1"/>
</dbReference>
<evidence type="ECO:0000256" key="10">
    <source>
        <dbReference type="ARBA" id="ARBA00022826"/>
    </source>
</evidence>
<evidence type="ECO:0000256" key="4">
    <source>
        <dbReference type="ARBA" id="ARBA00011941"/>
    </source>
</evidence>
<evidence type="ECO:0000256" key="16">
    <source>
        <dbReference type="ARBA" id="ARBA00023303"/>
    </source>
</evidence>
<dbReference type="GO" id="GO:0004044">
    <property type="term" value="F:amidophosphoribosyltransferase activity"/>
    <property type="evidence" value="ECO:0007669"/>
    <property type="project" value="UniProtKB-EC"/>
</dbReference>
<dbReference type="GO" id="GO:0051260">
    <property type="term" value="P:protein homooligomerization"/>
    <property type="evidence" value="ECO:0007669"/>
    <property type="project" value="InterPro"/>
</dbReference>
<dbReference type="Pfam" id="PF13522">
    <property type="entry name" value="GATase_6"/>
    <property type="match status" value="1"/>
</dbReference>
<keyword evidence="14" id="KW-0406">Ion transport</keyword>
<comment type="subcellular location">
    <subcellularLocation>
        <location evidence="1">Membrane</location>
        <topology evidence="1">Multi-pass membrane protein</topology>
    </subcellularLocation>
</comment>
<dbReference type="PROSITE" id="PS51278">
    <property type="entry name" value="GATASE_TYPE_2"/>
    <property type="match status" value="1"/>
</dbReference>
<feature type="region of interest" description="Disordered" evidence="20">
    <location>
        <begin position="546"/>
        <end position="621"/>
    </location>
</feature>
<keyword evidence="9" id="KW-0658">Purine biosynthesis</keyword>
<dbReference type="GO" id="GO:0008076">
    <property type="term" value="C:voltage-gated potassium channel complex"/>
    <property type="evidence" value="ECO:0007669"/>
    <property type="project" value="InterPro"/>
</dbReference>
<keyword evidence="10" id="KW-0631">Potassium channel</keyword>
<dbReference type="InterPro" id="IPR029057">
    <property type="entry name" value="PRTase-like"/>
</dbReference>
<dbReference type="GO" id="GO:0009113">
    <property type="term" value="P:purine nucleobase biosynthetic process"/>
    <property type="evidence" value="ECO:0007669"/>
    <property type="project" value="InterPro"/>
</dbReference>
<dbReference type="PANTHER" id="PTHR11537">
    <property type="entry name" value="VOLTAGE-GATED POTASSIUM CHANNEL"/>
    <property type="match status" value="1"/>
</dbReference>
<dbReference type="FunFam" id="1.10.287.70:FF:000028">
    <property type="entry name" value="potassium voltage-gated channel subfamily D member 3"/>
    <property type="match status" value="1"/>
</dbReference>
<evidence type="ECO:0000256" key="5">
    <source>
        <dbReference type="ARBA" id="ARBA00022448"/>
    </source>
</evidence>
<organism evidence="23 24">
    <name type="scientific">Acrobeloides nanus</name>
    <dbReference type="NCBI Taxonomy" id="290746"/>
    <lineage>
        <taxon>Eukaryota</taxon>
        <taxon>Metazoa</taxon>
        <taxon>Ecdysozoa</taxon>
        <taxon>Nematoda</taxon>
        <taxon>Chromadorea</taxon>
        <taxon>Rhabditida</taxon>
        <taxon>Tylenchina</taxon>
        <taxon>Cephalobomorpha</taxon>
        <taxon>Cephaloboidea</taxon>
        <taxon>Cephalobidae</taxon>
        <taxon>Acrobeloides</taxon>
    </lineage>
</organism>
<dbReference type="InterPro" id="IPR027359">
    <property type="entry name" value="Volt_channel_dom_sf"/>
</dbReference>
<feature type="domain" description="Glutamine amidotransferase type-2" evidence="22">
    <location>
        <begin position="631"/>
        <end position="886"/>
    </location>
</feature>
<comment type="catalytic activity">
    <reaction evidence="19">
        <text>5-phospho-beta-D-ribosylamine + L-glutamate + diphosphate = 5-phospho-alpha-D-ribose 1-diphosphate + L-glutamine + H2O</text>
        <dbReference type="Rhea" id="RHEA:14905"/>
        <dbReference type="ChEBI" id="CHEBI:15377"/>
        <dbReference type="ChEBI" id="CHEBI:29985"/>
        <dbReference type="ChEBI" id="CHEBI:33019"/>
        <dbReference type="ChEBI" id="CHEBI:58017"/>
        <dbReference type="ChEBI" id="CHEBI:58359"/>
        <dbReference type="ChEBI" id="CHEBI:58681"/>
        <dbReference type="EC" id="2.4.2.14"/>
    </reaction>
    <physiologicalReaction direction="right-to-left" evidence="19">
        <dbReference type="Rhea" id="RHEA:14907"/>
    </physiologicalReaction>
</comment>
<dbReference type="Gene3D" id="1.10.287.70">
    <property type="match status" value="1"/>
</dbReference>
<dbReference type="SMART" id="SM00225">
    <property type="entry name" value="BTB"/>
    <property type="match status" value="1"/>
</dbReference>
<dbReference type="InterPro" id="IPR021645">
    <property type="entry name" value="Shal-type_N"/>
</dbReference>
<dbReference type="CDD" id="cd06223">
    <property type="entry name" value="PRTases_typeI"/>
    <property type="match status" value="1"/>
</dbReference>
<dbReference type="SUPFAM" id="SSF54695">
    <property type="entry name" value="POZ domain"/>
    <property type="match status" value="1"/>
</dbReference>
<dbReference type="InterPro" id="IPR003975">
    <property type="entry name" value="K_chnl_volt-dep_Kv4"/>
</dbReference>
<evidence type="ECO:0000256" key="7">
    <source>
        <dbReference type="ARBA" id="ARBA00022676"/>
    </source>
</evidence>
<proteinExistence type="inferred from homology"/>
<dbReference type="NCBIfam" id="TIGR01134">
    <property type="entry name" value="purF"/>
    <property type="match status" value="1"/>
</dbReference>
<comment type="pathway">
    <text evidence="2">Purine metabolism; IMP biosynthesis via de novo pathway; N(1)-(5-phospho-D-ribosyl)glycinamide from 5-phospho-alpha-D-ribose 1-diphosphate: step 1/2.</text>
</comment>
<keyword evidence="23" id="KW-1185">Reference proteome</keyword>
<comment type="similarity">
    <text evidence="3">In the C-terminal section; belongs to the purine/pyrimidine phosphoribosyltransferase family.</text>
</comment>
<evidence type="ECO:0000256" key="2">
    <source>
        <dbReference type="ARBA" id="ARBA00005209"/>
    </source>
</evidence>
<evidence type="ECO:0000256" key="6">
    <source>
        <dbReference type="ARBA" id="ARBA00022538"/>
    </source>
</evidence>
<evidence type="ECO:0000256" key="17">
    <source>
        <dbReference type="ARBA" id="ARBA00033770"/>
    </source>
</evidence>
<dbReference type="WBParaSite" id="ACRNAN_scaffold1639.g20975.t1">
    <property type="protein sequence ID" value="ACRNAN_scaffold1639.g20975.t1"/>
    <property type="gene ID" value="ACRNAN_scaffold1639.g20975"/>
</dbReference>
<evidence type="ECO:0000256" key="13">
    <source>
        <dbReference type="ARBA" id="ARBA00022989"/>
    </source>
</evidence>
<feature type="transmembrane region" description="Helical" evidence="21">
    <location>
        <begin position="263"/>
        <end position="281"/>
    </location>
</feature>
<keyword evidence="15 21" id="KW-0472">Membrane</keyword>
<keyword evidence="11" id="KW-0851">Voltage-gated channel</keyword>
<accession>A0A914CYM0</accession>
<feature type="compositionally biased region" description="Basic and acidic residues" evidence="20">
    <location>
        <begin position="558"/>
        <end position="617"/>
    </location>
</feature>
<keyword evidence="8 21" id="KW-0812">Transmembrane</keyword>
<dbReference type="InterPro" id="IPR003968">
    <property type="entry name" value="K_chnl_volt-dep_Kv"/>
</dbReference>
<feature type="transmembrane region" description="Helical" evidence="21">
    <location>
        <begin position="326"/>
        <end position="347"/>
    </location>
</feature>
<evidence type="ECO:0000256" key="20">
    <source>
        <dbReference type="SAM" id="MobiDB-lite"/>
    </source>
</evidence>
<reference evidence="24" key="1">
    <citation type="submission" date="2022-11" db="UniProtKB">
        <authorList>
            <consortium name="WormBaseParasite"/>
        </authorList>
    </citation>
    <scope>IDENTIFICATION</scope>
</reference>
<evidence type="ECO:0000256" key="19">
    <source>
        <dbReference type="ARBA" id="ARBA00048545"/>
    </source>
</evidence>
<dbReference type="HAMAP" id="MF_01931">
    <property type="entry name" value="PurF"/>
    <property type="match status" value="1"/>
</dbReference>
<evidence type="ECO:0000256" key="12">
    <source>
        <dbReference type="ARBA" id="ARBA00022958"/>
    </source>
</evidence>
<evidence type="ECO:0000256" key="1">
    <source>
        <dbReference type="ARBA" id="ARBA00004141"/>
    </source>
</evidence>
<dbReference type="PRINTS" id="PR01497">
    <property type="entry name" value="SHALCHANNEL"/>
</dbReference>
<dbReference type="SUPFAM" id="SSF56235">
    <property type="entry name" value="N-terminal nucleophile aminohydrolases (Ntn hydrolases)"/>
    <property type="match status" value="1"/>
</dbReference>
<dbReference type="Gene3D" id="1.20.120.350">
    <property type="entry name" value="Voltage-gated potassium channels. Chain C"/>
    <property type="match status" value="1"/>
</dbReference>
<evidence type="ECO:0000256" key="14">
    <source>
        <dbReference type="ARBA" id="ARBA00023065"/>
    </source>
</evidence>
<dbReference type="InterPro" id="IPR000210">
    <property type="entry name" value="BTB/POZ_dom"/>
</dbReference>
<evidence type="ECO:0000256" key="3">
    <source>
        <dbReference type="ARBA" id="ARBA00010138"/>
    </source>
</evidence>
<dbReference type="InterPro" id="IPR017932">
    <property type="entry name" value="GATase_2_dom"/>
</dbReference>
<dbReference type="SUPFAM" id="SSF81324">
    <property type="entry name" value="Voltage-gated potassium channels"/>
    <property type="match status" value="1"/>
</dbReference>
<dbReference type="InterPro" id="IPR024587">
    <property type="entry name" value="K_chnl_volt-dep_Kv4_C"/>
</dbReference>
<feature type="transmembrane region" description="Helical" evidence="21">
    <location>
        <begin position="231"/>
        <end position="251"/>
    </location>
</feature>
<dbReference type="InterPro" id="IPR005854">
    <property type="entry name" value="PurF"/>
</dbReference>
<dbReference type="EC" id="2.4.2.14" evidence="4"/>
<dbReference type="InterPro" id="IPR011333">
    <property type="entry name" value="SKP1/BTB/POZ_sf"/>
</dbReference>
<evidence type="ECO:0000256" key="8">
    <source>
        <dbReference type="ARBA" id="ARBA00022692"/>
    </source>
</evidence>
<dbReference type="Pfam" id="PF11879">
    <property type="entry name" value="DUF3399"/>
    <property type="match status" value="1"/>
</dbReference>
<protein>
    <recommendedName>
        <fullName evidence="17">Amidophosphoribosyltransferase</fullName>
        <ecNumber evidence="4">2.4.2.14</ecNumber>
    </recommendedName>
    <alternativeName>
        <fullName evidence="18">Glutamine phosphoribosylpyrophosphate amidotransferase</fullName>
    </alternativeName>
</protein>
<name>A0A914CYM0_9BILA</name>
<feature type="transmembrane region" description="Helical" evidence="21">
    <location>
        <begin position="359"/>
        <end position="375"/>
    </location>
</feature>
<evidence type="ECO:0000256" key="15">
    <source>
        <dbReference type="ARBA" id="ARBA00023136"/>
    </source>
</evidence>
<evidence type="ECO:0000313" key="24">
    <source>
        <dbReference type="WBParaSite" id="ACRNAN_scaffold1639.g20975.t1"/>
    </source>
</evidence>
<dbReference type="FunFam" id="3.30.710.10:FF:000004">
    <property type="entry name" value="Potassium voltage-gated channel subfamily D member 3"/>
    <property type="match status" value="1"/>
</dbReference>
<dbReference type="Pfam" id="PF00520">
    <property type="entry name" value="Ion_trans"/>
    <property type="match status" value="1"/>
</dbReference>
<keyword evidence="12" id="KW-0630">Potassium</keyword>
<evidence type="ECO:0000256" key="9">
    <source>
        <dbReference type="ARBA" id="ARBA00022755"/>
    </source>
</evidence>
<dbReference type="InterPro" id="IPR003131">
    <property type="entry name" value="T1-type_BTB"/>
</dbReference>
<dbReference type="PRINTS" id="PR00169">
    <property type="entry name" value="KCHANNEL"/>
</dbReference>
<dbReference type="SUPFAM" id="SSF53271">
    <property type="entry name" value="PRTase-like"/>
    <property type="match status" value="1"/>
</dbReference>
<feature type="transmembrane region" description="Helical" evidence="21">
    <location>
        <begin position="387"/>
        <end position="408"/>
    </location>
</feature>
<evidence type="ECO:0000256" key="18">
    <source>
        <dbReference type="ARBA" id="ARBA00033776"/>
    </source>
</evidence>
<keyword evidence="6" id="KW-0633">Potassium transport</keyword>
<sequence length="1122" mass="126181">MASVAAWLPFARAAAIGWVPISRQPMPKPPIAIQAKDLAVDHVSDERLLINISGRRFETWRNTLEKFPETLLGSNEKEFFYDDETGEYFFDRDPDIFRHILTFYRTGKLHYPKHECLVAYDEELSFFGIMPDLISDCCYEDYKDKKRENQERLMEERIDVPDKSKLNVTLQQKMWAAFENPHTNSIALVFYYVTGFFIAVSVLCNIIETIPCKYLADDVPITCGDLYERQFFVLDTACVIIFTIEYLLRLFAAPDRWKFVRSIMSVIDVVAIMPYYIGLGLQDNKDISGAFVTLRVFRVFRIFKFSRHSQGLRILGYTLKSCASELGFLVFSLAMAIIIFATIMYYAEKKVPDTRFTSIPAAFWYTIVTLTTLGYGDVVPATVMGKIVGGVCSLSGVLVIALPVPVIVSNFSRIYHQNQRADKRKAQKKARLARIRIVKNASGQALFSKKKAHESRMQAFEQGLLSIDALKDEDIFEIQHHHLLQCLERATEREFVDNDADFEYGVRGTPPPLSPVGSTHSKENTDCSSLFTGCCVVGQNRAQARSRYKSTTSSMGTDDNRRSFKHDRDNHPHEYRLHSDQSYRSRLISETKSQKNEGATKETPLQEHENKKDRHENCTSNNNETISTLMCGILGVVIAENVEPSSSFPTMAVDCLTALQHRGTESTGLVGSNGNHNRHFEITKGLGLVRDVYTQENLARFNDSIALMGHNRYSTAGMKNAINCIQPFVLHTTVGLIAISHNGELVNQKARRRKVLREGVGLSTDTDSELIGQLIAKTIAQNMKCRLEEGTRALGDISRELSATMSAIDLSYSLLVMTHDRIYAIRDPFGNRPLCIGKLYHSLRPKNGGIHEPYAYIAASESCAFPSHTKFHCEVNPGEIIEMSRHGVKSIWQMVPASKAFCVFEYVYFGRSDSYFEGQAVQKVREESGKILAAESHVDADIVSTVPDSAMAASIGYAKQSGIPYEQVLHRNSYVGRSFIQPSNDLRQSSIMKKFGVLRENVCGKRIILIDDSIVRGNTMGIIVQLLRDFGAKEVHLRIASPPLRHACHMGINIPSKDELIAANRNNDEIAEKLGADSVKYLSIEGLLRAVNFTKEQMGENEQTGHCTACLTGEYPVPIVEI</sequence>
<evidence type="ECO:0000256" key="11">
    <source>
        <dbReference type="ARBA" id="ARBA00022882"/>
    </source>
</evidence>
<keyword evidence="7" id="KW-0808">Transferase</keyword>
<dbReference type="InterPro" id="IPR000836">
    <property type="entry name" value="PRTase_dom"/>
</dbReference>
<keyword evidence="7" id="KW-0328">Glycosyltransferase</keyword>
<dbReference type="AlphaFoldDB" id="A0A914CYM0"/>
<dbReference type="Pfam" id="PF11601">
    <property type="entry name" value="Shal-type"/>
    <property type="match status" value="1"/>
</dbReference>
<dbReference type="Gene3D" id="3.60.20.10">
    <property type="entry name" value="Glutamine Phosphoribosylpyrophosphate, subunit 1, domain 1"/>
    <property type="match status" value="1"/>
</dbReference>
<dbReference type="Proteomes" id="UP000887540">
    <property type="component" value="Unplaced"/>
</dbReference>
<keyword evidence="5" id="KW-0813">Transport</keyword>
<dbReference type="PANTHER" id="PTHR11537:SF105">
    <property type="entry name" value="POTASSIUM VOLTAGE-GATED CHANNEL PROTEIN SHAL"/>
    <property type="match status" value="1"/>
</dbReference>
<dbReference type="InterPro" id="IPR029055">
    <property type="entry name" value="Ntn_hydrolases_N"/>
</dbReference>